<dbReference type="Gene3D" id="1.10.260.40">
    <property type="entry name" value="lambda repressor-like DNA-binding domains"/>
    <property type="match status" value="1"/>
</dbReference>
<sequence length="249" mass="26300">MARAASPSRSPDPKPLDPMPLDPVPLDPTPPDATGADASGADEAGTDLATVSSAPAERPRSLERALGHQIRTLRRERDLSVSDLAAAAGISLGMVSKIENGQISPSLSTINAVAGALNVPLSSLFSAFEEKRDCSYVRGGQGVIIERRGTKVGHVYELLGAALGGDVVVEPYLITLREDAEAYTGFRHAGVEFIYMLSGEVVYRHADRSYTLAPGDALLFDSGAVHGPESLVGFPISYLSIIIYPRQAS</sequence>
<dbReference type="PANTHER" id="PTHR46797:SF1">
    <property type="entry name" value="METHYLPHOSPHONATE SYNTHASE"/>
    <property type="match status" value="1"/>
</dbReference>
<dbReference type="InterPro" id="IPR050807">
    <property type="entry name" value="TransReg_Diox_bact_type"/>
</dbReference>
<dbReference type="Pfam" id="PF01381">
    <property type="entry name" value="HTH_3"/>
    <property type="match status" value="1"/>
</dbReference>
<dbReference type="CDD" id="cd02209">
    <property type="entry name" value="cupin_XRE_C"/>
    <property type="match status" value="1"/>
</dbReference>
<feature type="region of interest" description="Disordered" evidence="2">
    <location>
        <begin position="1"/>
        <end position="61"/>
    </location>
</feature>
<dbReference type="PROSITE" id="PS50943">
    <property type="entry name" value="HTH_CROC1"/>
    <property type="match status" value="1"/>
</dbReference>
<evidence type="ECO:0000313" key="4">
    <source>
        <dbReference type="EMBL" id="KAB1075746.1"/>
    </source>
</evidence>
<keyword evidence="1" id="KW-0238">DNA-binding</keyword>
<protein>
    <submittedName>
        <fullName evidence="4">Helix-turn-helix domain-containing protein</fullName>
    </submittedName>
</protein>
<feature type="compositionally biased region" description="Pro residues" evidence="2">
    <location>
        <begin position="16"/>
        <end position="31"/>
    </location>
</feature>
<dbReference type="Pfam" id="PF07883">
    <property type="entry name" value="Cupin_2"/>
    <property type="match status" value="1"/>
</dbReference>
<proteinExistence type="predicted"/>
<dbReference type="GO" id="GO:0005829">
    <property type="term" value="C:cytosol"/>
    <property type="evidence" value="ECO:0007669"/>
    <property type="project" value="TreeGrafter"/>
</dbReference>
<dbReference type="SUPFAM" id="SSF51182">
    <property type="entry name" value="RmlC-like cupins"/>
    <property type="match status" value="1"/>
</dbReference>
<organism evidence="4 5">
    <name type="scientific">Methylobacterium planeticum</name>
    <dbReference type="NCBI Taxonomy" id="2615211"/>
    <lineage>
        <taxon>Bacteria</taxon>
        <taxon>Pseudomonadati</taxon>
        <taxon>Pseudomonadota</taxon>
        <taxon>Alphaproteobacteria</taxon>
        <taxon>Hyphomicrobiales</taxon>
        <taxon>Methylobacteriaceae</taxon>
        <taxon>Methylobacterium</taxon>
    </lineage>
</organism>
<dbReference type="SUPFAM" id="SSF47413">
    <property type="entry name" value="lambda repressor-like DNA-binding domains"/>
    <property type="match status" value="1"/>
</dbReference>
<dbReference type="AlphaFoldDB" id="A0A6N6MY05"/>
<dbReference type="EMBL" id="VZZJ01000002">
    <property type="protein sequence ID" value="KAB1075746.1"/>
    <property type="molecule type" value="Genomic_DNA"/>
</dbReference>
<comment type="caution">
    <text evidence="4">The sequence shown here is derived from an EMBL/GenBank/DDBJ whole genome shotgun (WGS) entry which is preliminary data.</text>
</comment>
<dbReference type="InterPro" id="IPR014710">
    <property type="entry name" value="RmlC-like_jellyroll"/>
</dbReference>
<dbReference type="Gene3D" id="2.60.120.10">
    <property type="entry name" value="Jelly Rolls"/>
    <property type="match status" value="1"/>
</dbReference>
<evidence type="ECO:0000313" key="5">
    <source>
        <dbReference type="Proteomes" id="UP000441523"/>
    </source>
</evidence>
<dbReference type="InterPro" id="IPR010982">
    <property type="entry name" value="Lambda_DNA-bd_dom_sf"/>
</dbReference>
<dbReference type="CDD" id="cd00093">
    <property type="entry name" value="HTH_XRE"/>
    <property type="match status" value="1"/>
</dbReference>
<dbReference type="SMART" id="SM00530">
    <property type="entry name" value="HTH_XRE"/>
    <property type="match status" value="1"/>
</dbReference>
<feature type="domain" description="HTH cro/C1-type" evidence="3">
    <location>
        <begin position="70"/>
        <end position="124"/>
    </location>
</feature>
<dbReference type="GO" id="GO:0003677">
    <property type="term" value="F:DNA binding"/>
    <property type="evidence" value="ECO:0007669"/>
    <property type="project" value="UniProtKB-KW"/>
</dbReference>
<gene>
    <name evidence="4" type="ORF">F6X51_03530</name>
</gene>
<evidence type="ECO:0000256" key="1">
    <source>
        <dbReference type="ARBA" id="ARBA00023125"/>
    </source>
</evidence>
<evidence type="ECO:0000259" key="3">
    <source>
        <dbReference type="PROSITE" id="PS50943"/>
    </source>
</evidence>
<dbReference type="InterPro" id="IPR001387">
    <property type="entry name" value="Cro/C1-type_HTH"/>
</dbReference>
<dbReference type="Proteomes" id="UP000441523">
    <property type="component" value="Unassembled WGS sequence"/>
</dbReference>
<reference evidence="4 5" key="1">
    <citation type="submission" date="2019-09" db="EMBL/GenBank/DDBJ databases">
        <title>YIM 132548 draft genome.</title>
        <authorList>
            <person name="Jiang L."/>
        </authorList>
    </citation>
    <scope>NUCLEOTIDE SEQUENCE [LARGE SCALE GENOMIC DNA]</scope>
    <source>
        <strain evidence="4 5">YIM 132548</strain>
    </source>
</reference>
<dbReference type="InterPro" id="IPR013096">
    <property type="entry name" value="Cupin_2"/>
</dbReference>
<dbReference type="InterPro" id="IPR011051">
    <property type="entry name" value="RmlC_Cupin_sf"/>
</dbReference>
<dbReference type="GO" id="GO:0003700">
    <property type="term" value="F:DNA-binding transcription factor activity"/>
    <property type="evidence" value="ECO:0007669"/>
    <property type="project" value="TreeGrafter"/>
</dbReference>
<name>A0A6N6MY05_9HYPH</name>
<evidence type="ECO:0000256" key="2">
    <source>
        <dbReference type="SAM" id="MobiDB-lite"/>
    </source>
</evidence>
<dbReference type="PANTHER" id="PTHR46797">
    <property type="entry name" value="HTH-TYPE TRANSCRIPTIONAL REGULATOR"/>
    <property type="match status" value="1"/>
</dbReference>
<accession>A0A6N6MY05</accession>
<keyword evidence="5" id="KW-1185">Reference proteome</keyword>